<organism evidence="2 3">
    <name type="scientific">Neorhizobium phenanthreniclasticum</name>
    <dbReference type="NCBI Taxonomy" id="3157917"/>
    <lineage>
        <taxon>Bacteria</taxon>
        <taxon>Pseudomonadati</taxon>
        <taxon>Pseudomonadota</taxon>
        <taxon>Alphaproteobacteria</taxon>
        <taxon>Hyphomicrobiales</taxon>
        <taxon>Rhizobiaceae</taxon>
        <taxon>Rhizobium/Agrobacterium group</taxon>
        <taxon>Neorhizobium</taxon>
    </lineage>
</organism>
<comment type="caution">
    <text evidence="2">The sequence shown here is derived from an EMBL/GenBank/DDBJ whole genome shotgun (WGS) entry which is preliminary data.</text>
</comment>
<dbReference type="InterPro" id="IPR001296">
    <property type="entry name" value="Glyco_trans_1"/>
</dbReference>
<dbReference type="Proteomes" id="UP001496627">
    <property type="component" value="Unassembled WGS sequence"/>
</dbReference>
<dbReference type="EMBL" id="JBEAAL010000017">
    <property type="protein sequence ID" value="MEQ1407357.1"/>
    <property type="molecule type" value="Genomic_DNA"/>
</dbReference>
<dbReference type="RefSeq" id="WP_348863799.1">
    <property type="nucleotide sequence ID" value="NZ_JBEAAL010000017.1"/>
</dbReference>
<dbReference type="Pfam" id="PF00534">
    <property type="entry name" value="Glycos_transf_1"/>
    <property type="match status" value="1"/>
</dbReference>
<dbReference type="GO" id="GO:0016757">
    <property type="term" value="F:glycosyltransferase activity"/>
    <property type="evidence" value="ECO:0007669"/>
    <property type="project" value="UniProtKB-KW"/>
</dbReference>
<sequence length="1354" mass="152089">MKVAVFTTCPKSAFSGGRYHAMMIAHVLARRGHQVYFITNNRPIFADDLAPISDGNPVNIVLTDNDFDILPDSRFDAVFIAPQMSFLPRFYRNAIRFARHAKAALFLINYESPNWFNACSPTKRPEERWKEWRHVAQEGACIICSANESEKFAREYYRDLPPESDFAIWQPAINSVACATVPAQVRQKFVMLFSRPSDKHKGGGDIKDLIGPELRGYKVGIVIGDPQQSDVFLHELRQHAEQFDVQIEPFFGISDRQKFLLLKRAAAVVFPSYFEGYGYPPIEALAADTPCVAYDLPVVRENCGELIRYAPVGDVTALRDKLAKALEAGPVRTSDDARVVYLTDVDQRGAALEKVVSTYLETRLINQRIKDDDLSVGFGLSAASAIKVNSQLHLIFTVSSKLRLAQVTSSSNQIVSVQFHEQGWAQEGWRYAFFIKLISEASPEEISKCVLDIEMQDTNVTVKLSLANLRINQKKVPWFSEKKYRLKRALRTGNCAILSGWVYPEKAYDALYLMDKKGVVVSLYTALKDEGYKGLFASTHPGNYGFMSSTIDTAAFDVSSMRLLVLREGVIVGKGRFTANAVLSSAKPLQILRDGATISGKAHIECQAITKQALEGRQGLQRVMQTSGEPLKIRSSPYVSPLVEASARLPMLIAAVGKGWPKIRELWAKAPSVVEAADALKLAGPKWAVSECSYSEHTGELLVRGWISSPDNIQIEIWRGDMTMMGIAQNGYPRPDVAKEMKSLTRDDFGFAFSAPYDGELDDGIMLRLFQDGRFLAQKLVKSIKIKRSENFKVDDCLFDPTWRILWMRGTFRTSGENLEKLEVMRNSALIGTAAIDERLLPGGVRFFRWRVESVVIDKVSAGDELILRTHLSDGSVGKTKYTVKDNKDWVEAISVPDEYFQFSVTGDGLNMLRSMLTGAPLQSGCQQIILLIIHNLNALERGEKRVALEQLRRELNKAGADLVLLHHSKVSAGCKIPEINFFDPSFGDITERLGLKSQSQSIDGEALNYIQRMLHGFSFALNRRPKPWTEIEEQIREEHLKVETVVKLLKPSMVLLWHQWNSLMLLGRAVSDRYGIPSAVIHEGMIPGTMTIDAHGMMAESDSTGIMLDPSDANNERYFRQARHVIAAISANRLDRKPHAGTPAASQIIETLRRKKAKIVFYAGVNDWQSGNLPADHPRAKIHSPYYRDTLEGLEALLQTAERLDFFVVYKPHPNLFPRPLDIYHERLVYVREANATDCIEATDVTVTLLSSLAYISLAHRVPTVLLGRNTLSGVHAAYELDDYDSLDLCIRDALDKKDHEHRIVRYERHLAGLLERDLFPYGEKTDFSLLTYQNAIEKLFGIMEGFNEKSTT</sequence>
<reference evidence="2 3" key="1">
    <citation type="submission" date="2024-05" db="EMBL/GenBank/DDBJ databases">
        <title>Neorhizobium sp. Rsf11, a plant growth promoting and heavy metal resistant PAH-degrader.</title>
        <authorList>
            <person name="Golubev S.N."/>
            <person name="Muratova A.Y."/>
            <person name="Markelova M.I."/>
        </authorList>
    </citation>
    <scope>NUCLEOTIDE SEQUENCE [LARGE SCALE GENOMIC DNA]</scope>
    <source>
        <strain evidence="2 3">Rsf11</strain>
    </source>
</reference>
<accession>A0ABV0M684</accession>
<evidence type="ECO:0000259" key="1">
    <source>
        <dbReference type="Pfam" id="PF00534"/>
    </source>
</evidence>
<keyword evidence="2" id="KW-0808">Transferase</keyword>
<dbReference type="PANTHER" id="PTHR46401">
    <property type="entry name" value="GLYCOSYLTRANSFERASE WBBK-RELATED"/>
    <property type="match status" value="1"/>
</dbReference>
<gene>
    <name evidence="2" type="ORF">ABK249_20725</name>
</gene>
<dbReference type="Gene3D" id="3.40.50.2000">
    <property type="entry name" value="Glycogen Phosphorylase B"/>
    <property type="match status" value="2"/>
</dbReference>
<proteinExistence type="predicted"/>
<name>A0ABV0M684_9HYPH</name>
<dbReference type="EC" id="2.4.-.-" evidence="2"/>
<dbReference type="SUPFAM" id="SSF53756">
    <property type="entry name" value="UDP-Glycosyltransferase/glycogen phosphorylase"/>
    <property type="match status" value="1"/>
</dbReference>
<evidence type="ECO:0000313" key="2">
    <source>
        <dbReference type="EMBL" id="MEQ1407357.1"/>
    </source>
</evidence>
<keyword evidence="3" id="KW-1185">Reference proteome</keyword>
<feature type="domain" description="Glycosyl transferase family 1" evidence="1">
    <location>
        <begin position="234"/>
        <end position="330"/>
    </location>
</feature>
<keyword evidence="2" id="KW-0328">Glycosyltransferase</keyword>
<evidence type="ECO:0000313" key="3">
    <source>
        <dbReference type="Proteomes" id="UP001496627"/>
    </source>
</evidence>
<dbReference type="PANTHER" id="PTHR46401:SF8">
    <property type="entry name" value="BLL6006 PROTEIN"/>
    <property type="match status" value="1"/>
</dbReference>
<protein>
    <submittedName>
        <fullName evidence="2">Glycosyltransferase</fullName>
        <ecNumber evidence="2">2.4.-.-</ecNumber>
    </submittedName>
</protein>